<dbReference type="PROSITE" id="PS51257">
    <property type="entry name" value="PROKAR_LIPOPROTEIN"/>
    <property type="match status" value="1"/>
</dbReference>
<dbReference type="InterPro" id="IPR016191">
    <property type="entry name" value="Ribonuclease/ribotoxin"/>
</dbReference>
<dbReference type="Pfam" id="PF00545">
    <property type="entry name" value="Ribonuclease"/>
    <property type="match status" value="1"/>
</dbReference>
<keyword evidence="2" id="KW-0378">Hydrolase</keyword>
<protein>
    <submittedName>
        <fullName evidence="5">Uncharacterized protein</fullName>
    </submittedName>
</protein>
<evidence type="ECO:0000313" key="6">
    <source>
        <dbReference type="Proteomes" id="UP001499863"/>
    </source>
</evidence>
<feature type="region of interest" description="Disordered" evidence="3">
    <location>
        <begin position="81"/>
        <end position="115"/>
    </location>
</feature>
<gene>
    <name evidence="5" type="ORF">GCM10009639_13320</name>
</gene>
<feature type="signal peptide" evidence="4">
    <location>
        <begin position="1"/>
        <end position="27"/>
    </location>
</feature>
<proteinExistence type="predicted"/>
<comment type="caution">
    <text evidence="5">The sequence shown here is derived from an EMBL/GenBank/DDBJ whole genome shotgun (WGS) entry which is preliminary data.</text>
</comment>
<feature type="chain" id="PRO_5045077022" evidence="4">
    <location>
        <begin position="28"/>
        <end position="145"/>
    </location>
</feature>
<dbReference type="SUPFAM" id="SSF53933">
    <property type="entry name" value="Microbial ribonucleases"/>
    <property type="match status" value="1"/>
</dbReference>
<keyword evidence="4" id="KW-0732">Signal</keyword>
<dbReference type="Proteomes" id="UP001499863">
    <property type="component" value="Unassembled WGS sequence"/>
</dbReference>
<reference evidence="6" key="1">
    <citation type="journal article" date="2019" name="Int. J. Syst. Evol. Microbiol.">
        <title>The Global Catalogue of Microorganisms (GCM) 10K type strain sequencing project: providing services to taxonomists for standard genome sequencing and annotation.</title>
        <authorList>
            <consortium name="The Broad Institute Genomics Platform"/>
            <consortium name="The Broad Institute Genome Sequencing Center for Infectious Disease"/>
            <person name="Wu L."/>
            <person name="Ma J."/>
        </authorList>
    </citation>
    <scope>NUCLEOTIDE SEQUENCE [LARGE SCALE GENOMIC DNA]</scope>
    <source>
        <strain evidence="6">JCM 12393</strain>
    </source>
</reference>
<dbReference type="InterPro" id="IPR000026">
    <property type="entry name" value="N1-like"/>
</dbReference>
<name>A0ABP4ID38_9ACTN</name>
<evidence type="ECO:0000256" key="1">
    <source>
        <dbReference type="ARBA" id="ARBA00022722"/>
    </source>
</evidence>
<sequence>MTLRRLAQAALVLALACPVLPTAPAWSAPVAPVTRAIIQPPLPVDDFPPQVDRACHIWLDLGWPTNPRPVDFRLPGPEFIRGGNPYGNRSGDLPSGGAYREYDVNPRPTPTTRRDAERLVRDEATDRTWYTADHYDNFREISEGC</sequence>
<dbReference type="Gene3D" id="3.10.450.30">
    <property type="entry name" value="Microbial ribonucleases"/>
    <property type="match status" value="1"/>
</dbReference>
<evidence type="ECO:0000256" key="2">
    <source>
        <dbReference type="ARBA" id="ARBA00022801"/>
    </source>
</evidence>
<keyword evidence="1" id="KW-0540">Nuclease</keyword>
<dbReference type="RefSeq" id="WP_344329489.1">
    <property type="nucleotide sequence ID" value="NZ_BAAAKJ010000063.1"/>
</dbReference>
<organism evidence="5 6">
    <name type="scientific">Kitasatospora putterlickiae</name>
    <dbReference type="NCBI Taxonomy" id="221725"/>
    <lineage>
        <taxon>Bacteria</taxon>
        <taxon>Bacillati</taxon>
        <taxon>Actinomycetota</taxon>
        <taxon>Actinomycetes</taxon>
        <taxon>Kitasatosporales</taxon>
        <taxon>Streptomycetaceae</taxon>
        <taxon>Kitasatospora</taxon>
    </lineage>
</organism>
<evidence type="ECO:0000256" key="4">
    <source>
        <dbReference type="SAM" id="SignalP"/>
    </source>
</evidence>
<accession>A0ABP4ID38</accession>
<dbReference type="EMBL" id="BAAAKJ010000063">
    <property type="protein sequence ID" value="GAA1387786.1"/>
    <property type="molecule type" value="Genomic_DNA"/>
</dbReference>
<evidence type="ECO:0000256" key="3">
    <source>
        <dbReference type="SAM" id="MobiDB-lite"/>
    </source>
</evidence>
<evidence type="ECO:0000313" key="5">
    <source>
        <dbReference type="EMBL" id="GAA1387786.1"/>
    </source>
</evidence>
<keyword evidence="6" id="KW-1185">Reference proteome</keyword>